<dbReference type="InterPro" id="IPR044522">
    <property type="entry name" value="TSO1-like"/>
</dbReference>
<dbReference type="PANTHER" id="PTHR46159:SF6">
    <property type="entry name" value="OS12G0605300 PROTEIN"/>
    <property type="match status" value="1"/>
</dbReference>
<gene>
    <name evidence="6" type="ORF">ACJIZ3_001495</name>
</gene>
<comment type="subcellular location">
    <subcellularLocation>
        <location evidence="1">Nucleus</location>
    </subcellularLocation>
</comment>
<proteinExistence type="inferred from homology"/>
<evidence type="ECO:0000313" key="6">
    <source>
        <dbReference type="EMBL" id="KAL3844092.1"/>
    </source>
</evidence>
<feature type="region of interest" description="Disordered" evidence="4">
    <location>
        <begin position="480"/>
        <end position="514"/>
    </location>
</feature>
<keyword evidence="7" id="KW-1185">Reference proteome</keyword>
<reference evidence="6 7" key="1">
    <citation type="submission" date="2024-12" db="EMBL/GenBank/DDBJ databases">
        <title>The unique morphological basis and parallel evolutionary history of personate flowers in Penstemon.</title>
        <authorList>
            <person name="Depatie T.H."/>
            <person name="Wessinger C.A."/>
        </authorList>
    </citation>
    <scope>NUCLEOTIDE SEQUENCE [LARGE SCALE GENOMIC DNA]</scope>
    <source>
        <strain evidence="6">WTNN_2</strain>
        <tissue evidence="6">Leaf</tissue>
    </source>
</reference>
<evidence type="ECO:0000256" key="1">
    <source>
        <dbReference type="ARBA" id="ARBA00004123"/>
    </source>
</evidence>
<feature type="compositionally biased region" description="Polar residues" evidence="4">
    <location>
        <begin position="920"/>
        <end position="937"/>
    </location>
</feature>
<sequence length="937" mass="102367">MESPESTKPTTTTAETTPVQESPFFSYANNNLSPIPEKAQSIIQRFQGINSPPLVFTSPRLNPHRRPTFVERTQLFGSLAAKSQQQDEDCKNSVTAVNGSEKLDNRLIKCSDKGLDSNSPVNDQIGSPVPDHFFIDFMNMDSVEQDILSDSITKESEYNDQPPGAVTSPKESGVKIDGEHNIEINEEISVDPPAIIRQTENIQKEDMYADVSAVERDVMHGDGISVDQCSKNEPELPAGNDLTSQDQEDSMTENVKVGQAGPVDQSPHLLSGSMQIVEENENLVDATGEVLTELVLEKVRNHPEASQHRGIRRRCLQFEDAQNNSISTHQAQSEGPKSQFLETTPTTVNWKQADTIHHASHPKNNLNPTTMIPKIGLHLNSIVVPAGSGATLNKESTQMGKFSIRGKKSIPMIDSCLSDNSKSSSILSLAESSSARIDDDRHESHASAAADSATLSINFVKPSIDSAALNLVEDRSTLGNKRKCNTENDGGSDEFNKSSPKKKRKKSSDPGDGNDCKRCNCKKSKCLKLYCDCFAAGIYCAGTCSCQGCYNRPEYEDTVLETRQQIESRNPLAFAPKVVRLIELPASSCGGDQSHFTPASVRHKRGCNCKKSMCLKKYCECYQANVGCSDGCRCEGCKNVFGQKGEHGMIKDVLREEDISDRTGGSSVENIEMTASGNGLYHTELHNPQNLTPLTPALEFSDHGKDASKSWFPSSKYYQSPESGHTFVAPYAMSPGSPTNLDGNARISLTGKEILDLVPYNQESEYGYADTVNEFSAACHQSGNMGLLSDMSNPQEWANNSKVQSFSGKSQYSSASSLRWRGSPNTPMVQFSGTKLHQMFEFDSELSNKMQDDTPDILKDNPTPLNVVKVSSPNKKRVSPPHGSPRELRSSSSAGLRSGRKFILKAVPPFPSLTPCVDSKSASVQLTNDPQDCSGNK</sequence>
<comment type="caution">
    <text evidence="6">The sequence shown here is derived from an EMBL/GenBank/DDBJ whole genome shotgun (WGS) entry which is preliminary data.</text>
</comment>
<dbReference type="PROSITE" id="PS51634">
    <property type="entry name" value="CRC"/>
    <property type="match status" value="1"/>
</dbReference>
<feature type="region of interest" description="Disordered" evidence="4">
    <location>
        <begin position="1"/>
        <end position="24"/>
    </location>
</feature>
<feature type="region of interest" description="Disordered" evidence="4">
    <location>
        <begin position="224"/>
        <end position="249"/>
    </location>
</feature>
<dbReference type="GO" id="GO:0005634">
    <property type="term" value="C:nucleus"/>
    <property type="evidence" value="ECO:0007669"/>
    <property type="project" value="UniProtKB-SubCell"/>
</dbReference>
<protein>
    <recommendedName>
        <fullName evidence="5">CRC domain-containing protein</fullName>
    </recommendedName>
</protein>
<evidence type="ECO:0000313" key="7">
    <source>
        <dbReference type="Proteomes" id="UP001634393"/>
    </source>
</evidence>
<organism evidence="6 7">
    <name type="scientific">Penstemon smallii</name>
    <dbReference type="NCBI Taxonomy" id="265156"/>
    <lineage>
        <taxon>Eukaryota</taxon>
        <taxon>Viridiplantae</taxon>
        <taxon>Streptophyta</taxon>
        <taxon>Embryophyta</taxon>
        <taxon>Tracheophyta</taxon>
        <taxon>Spermatophyta</taxon>
        <taxon>Magnoliopsida</taxon>
        <taxon>eudicotyledons</taxon>
        <taxon>Gunneridae</taxon>
        <taxon>Pentapetalae</taxon>
        <taxon>asterids</taxon>
        <taxon>lamiids</taxon>
        <taxon>Lamiales</taxon>
        <taxon>Plantaginaceae</taxon>
        <taxon>Cheloneae</taxon>
        <taxon>Penstemon</taxon>
    </lineage>
</organism>
<dbReference type="Proteomes" id="UP001634393">
    <property type="component" value="Unassembled WGS sequence"/>
</dbReference>
<dbReference type="EMBL" id="JBJXBP010000002">
    <property type="protein sequence ID" value="KAL3844092.1"/>
    <property type="molecule type" value="Genomic_DNA"/>
</dbReference>
<dbReference type="AlphaFoldDB" id="A0ABD3U4U1"/>
<feature type="compositionally biased region" description="Basic and acidic residues" evidence="4">
    <location>
        <begin position="850"/>
        <end position="859"/>
    </location>
</feature>
<evidence type="ECO:0000259" key="5">
    <source>
        <dbReference type="PROSITE" id="PS51634"/>
    </source>
</evidence>
<keyword evidence="3" id="KW-0539">Nucleus</keyword>
<feature type="region of interest" description="Disordered" evidence="4">
    <location>
        <begin position="908"/>
        <end position="937"/>
    </location>
</feature>
<dbReference type="InterPro" id="IPR033467">
    <property type="entry name" value="Tesmin/TSO1-like_CXC"/>
</dbReference>
<dbReference type="SMART" id="SM01114">
    <property type="entry name" value="CXC"/>
    <property type="match status" value="2"/>
</dbReference>
<evidence type="ECO:0000256" key="3">
    <source>
        <dbReference type="ARBA" id="ARBA00023242"/>
    </source>
</evidence>
<evidence type="ECO:0000256" key="2">
    <source>
        <dbReference type="ARBA" id="ARBA00007267"/>
    </source>
</evidence>
<accession>A0ABD3U4U1</accession>
<name>A0ABD3U4U1_9LAMI</name>
<feature type="domain" description="CRC" evidence="5">
    <location>
        <begin position="515"/>
        <end position="642"/>
    </location>
</feature>
<feature type="compositionally biased region" description="Low complexity" evidence="4">
    <location>
        <begin position="1"/>
        <end position="18"/>
    </location>
</feature>
<dbReference type="InterPro" id="IPR005172">
    <property type="entry name" value="CRC"/>
</dbReference>
<comment type="similarity">
    <text evidence="2">Belongs to the lin-54 family.</text>
</comment>
<feature type="region of interest" description="Disordered" evidence="4">
    <location>
        <begin position="850"/>
        <end position="896"/>
    </location>
</feature>
<dbReference type="PANTHER" id="PTHR46159">
    <property type="entry name" value="PROTEIN TESMIN/TSO1-LIKE CXC 2"/>
    <property type="match status" value="1"/>
</dbReference>
<dbReference type="Pfam" id="PF03638">
    <property type="entry name" value="TCR"/>
    <property type="match status" value="2"/>
</dbReference>
<evidence type="ECO:0000256" key="4">
    <source>
        <dbReference type="SAM" id="MobiDB-lite"/>
    </source>
</evidence>